<proteinExistence type="predicted"/>
<dbReference type="AlphaFoldDB" id="A0A1D3D3E5"/>
<dbReference type="FunCoup" id="A0A1D3D3E5">
    <property type="interactions" value="34"/>
</dbReference>
<organism evidence="2 3">
    <name type="scientific">Cyclospora cayetanensis</name>
    <dbReference type="NCBI Taxonomy" id="88456"/>
    <lineage>
        <taxon>Eukaryota</taxon>
        <taxon>Sar</taxon>
        <taxon>Alveolata</taxon>
        <taxon>Apicomplexa</taxon>
        <taxon>Conoidasida</taxon>
        <taxon>Coccidia</taxon>
        <taxon>Eucoccidiorida</taxon>
        <taxon>Eimeriorina</taxon>
        <taxon>Eimeriidae</taxon>
        <taxon>Cyclospora</taxon>
    </lineage>
</organism>
<dbReference type="Pfam" id="PF13242">
    <property type="entry name" value="Hydrolase_like"/>
    <property type="match status" value="1"/>
</dbReference>
<evidence type="ECO:0000313" key="2">
    <source>
        <dbReference type="EMBL" id="OEH77957.1"/>
    </source>
</evidence>
<dbReference type="InterPro" id="IPR036412">
    <property type="entry name" value="HAD-like_sf"/>
</dbReference>
<keyword evidence="3" id="KW-1185">Reference proteome</keyword>
<feature type="compositionally biased region" description="Low complexity" evidence="1">
    <location>
        <begin position="1"/>
        <end position="19"/>
    </location>
</feature>
<dbReference type="InterPro" id="IPR023214">
    <property type="entry name" value="HAD_sf"/>
</dbReference>
<dbReference type="PANTHER" id="PTHR19288">
    <property type="entry name" value="4-NITROPHENYLPHOSPHATASE-RELATED"/>
    <property type="match status" value="1"/>
</dbReference>
<gene>
    <name evidence="2" type="ORF">cyc_00563</name>
</gene>
<accession>A0A1D3D3E5</accession>
<dbReference type="VEuPathDB" id="ToxoDB:LOC34617720"/>
<dbReference type="InParanoid" id="A0A1D3D3E5"/>
<dbReference type="NCBIfam" id="TIGR01460">
    <property type="entry name" value="HAD-SF-IIA"/>
    <property type="match status" value="1"/>
</dbReference>
<comment type="caution">
    <text evidence="2">The sequence shown here is derived from an EMBL/GenBank/DDBJ whole genome shotgun (WGS) entry which is preliminary data.</text>
</comment>
<evidence type="ECO:0000313" key="3">
    <source>
        <dbReference type="Proteomes" id="UP000095192"/>
    </source>
</evidence>
<dbReference type="Pfam" id="PF13344">
    <property type="entry name" value="Hydrolase_6"/>
    <property type="match status" value="1"/>
</dbReference>
<dbReference type="SUPFAM" id="SSF56784">
    <property type="entry name" value="HAD-like"/>
    <property type="match status" value="1"/>
</dbReference>
<evidence type="ECO:0000256" key="1">
    <source>
        <dbReference type="SAM" id="MobiDB-lite"/>
    </source>
</evidence>
<dbReference type="GO" id="GO:0005737">
    <property type="term" value="C:cytoplasm"/>
    <property type="evidence" value="ECO:0007669"/>
    <property type="project" value="TreeGrafter"/>
</dbReference>
<dbReference type="Proteomes" id="UP000095192">
    <property type="component" value="Unassembled WGS sequence"/>
</dbReference>
<sequence>MSGTLTTPAASSTASTPPTGNKQHKSVYYLTNNSTLSRKGFVAKLQTLGVPCTEQQVLCTSYSTAKYIRKQQKKAMHQSNKSSRVYVVGEEGLLEELRSNGIDAFGGQEEVYEEIDFGNDPEVSVQPDVDFVVVGLDRRFSYKKLQTAQLYINSCGAQFIGTNIDPLGNFSTKQKWAGAGTMVAAVAAACRAQPVLMGKPSEQMQQLVLEALEGEDLNRVLVVGDSLLTDIAFAASSALQSCLCLTGVTGNEQLREAFAAAAAGASSHVSRADAKEVDGKARTSASIGSLSCSPAARPPLPTFIIDTAAHLCPPSSNGLLL</sequence>
<dbReference type="InterPro" id="IPR006357">
    <property type="entry name" value="HAD-SF_hydro_IIA"/>
</dbReference>
<dbReference type="EMBL" id="JROU02000916">
    <property type="protein sequence ID" value="OEH77957.1"/>
    <property type="molecule type" value="Genomic_DNA"/>
</dbReference>
<reference evidence="2 3" key="1">
    <citation type="journal article" date="2016" name="BMC Genomics">
        <title>Comparative genomics reveals Cyclospora cayetanensis possesses coccidia-like metabolism and invasion components but unique surface antigens.</title>
        <authorList>
            <person name="Liu S."/>
            <person name="Wang L."/>
            <person name="Zheng H."/>
            <person name="Xu Z."/>
            <person name="Roellig D.M."/>
            <person name="Li N."/>
            <person name="Frace M.A."/>
            <person name="Tang K."/>
            <person name="Arrowood M.J."/>
            <person name="Moss D.M."/>
            <person name="Zhang L."/>
            <person name="Feng Y."/>
            <person name="Xiao L."/>
        </authorList>
    </citation>
    <scope>NUCLEOTIDE SEQUENCE [LARGE SCALE GENOMIC DNA]</scope>
    <source>
        <strain evidence="2 3">CHN_HEN01</strain>
    </source>
</reference>
<protein>
    <submittedName>
        <fullName evidence="2">HAD family protein</fullName>
    </submittedName>
</protein>
<feature type="region of interest" description="Disordered" evidence="1">
    <location>
        <begin position="1"/>
        <end position="25"/>
    </location>
</feature>
<dbReference type="GO" id="GO:0016791">
    <property type="term" value="F:phosphatase activity"/>
    <property type="evidence" value="ECO:0007669"/>
    <property type="project" value="TreeGrafter"/>
</dbReference>
<dbReference type="PANTHER" id="PTHR19288:SF46">
    <property type="entry name" value="HALOACID DEHALOGENASE-LIKE HYDROLASE DOMAIN-CONTAINING PROTEIN 2"/>
    <property type="match status" value="1"/>
</dbReference>
<dbReference type="Gene3D" id="3.40.50.1000">
    <property type="entry name" value="HAD superfamily/HAD-like"/>
    <property type="match status" value="2"/>
</dbReference>
<name>A0A1D3D3E5_9EIME</name>
<dbReference type="VEuPathDB" id="ToxoDB:cyc_00563"/>